<evidence type="ECO:0000313" key="14">
    <source>
        <dbReference type="Proteomes" id="UP000464330"/>
    </source>
</evidence>
<evidence type="ECO:0000256" key="2">
    <source>
        <dbReference type="ARBA" id="ARBA00009943"/>
    </source>
</evidence>
<keyword evidence="7" id="KW-0961">Cell wall biogenesis/degradation</keyword>
<accession>A0A6C0QT81</accession>
<name>A0A6C0QT81_9BACL</name>
<comment type="similarity">
    <text evidence="2">Belongs to the FemABX family.</text>
</comment>
<evidence type="ECO:0000256" key="9">
    <source>
        <dbReference type="ARBA" id="ARBA00040679"/>
    </source>
</evidence>
<dbReference type="Pfam" id="PF02388">
    <property type="entry name" value="FemAB"/>
    <property type="match status" value="1"/>
</dbReference>
<evidence type="ECO:0000256" key="1">
    <source>
        <dbReference type="ARBA" id="ARBA00004496"/>
    </source>
</evidence>
<evidence type="ECO:0000256" key="8">
    <source>
        <dbReference type="ARBA" id="ARBA00039074"/>
    </source>
</evidence>
<dbReference type="GO" id="GO:0071555">
    <property type="term" value="P:cell wall organization"/>
    <property type="evidence" value="ECO:0007669"/>
    <property type="project" value="UniProtKB-KW"/>
</dbReference>
<dbReference type="GO" id="GO:0008360">
    <property type="term" value="P:regulation of cell shape"/>
    <property type="evidence" value="ECO:0007669"/>
    <property type="project" value="UniProtKB-KW"/>
</dbReference>
<dbReference type="PROSITE" id="PS51191">
    <property type="entry name" value="FEMABX"/>
    <property type="match status" value="1"/>
</dbReference>
<feature type="region of interest" description="Disordered" evidence="12">
    <location>
        <begin position="269"/>
        <end position="291"/>
    </location>
</feature>
<evidence type="ECO:0000256" key="10">
    <source>
        <dbReference type="ARBA" id="ARBA00042933"/>
    </source>
</evidence>
<dbReference type="InterPro" id="IPR003447">
    <property type="entry name" value="FEMABX"/>
</dbReference>
<dbReference type="EMBL" id="CP019717">
    <property type="protein sequence ID" value="QHZ51955.1"/>
    <property type="molecule type" value="Genomic_DNA"/>
</dbReference>
<gene>
    <name evidence="13" type="primary">femX</name>
    <name evidence="13" type="ORF">ERICV_02834</name>
</gene>
<keyword evidence="5" id="KW-0573">Peptidoglycan synthesis</keyword>
<evidence type="ECO:0000256" key="12">
    <source>
        <dbReference type="SAM" id="MobiDB-lite"/>
    </source>
</evidence>
<evidence type="ECO:0000256" key="11">
    <source>
        <dbReference type="ARBA" id="ARBA00048654"/>
    </source>
</evidence>
<keyword evidence="6 13" id="KW-0012">Acyltransferase</keyword>
<proteinExistence type="inferred from homology"/>
<dbReference type="EC" id="2.3.2.16" evidence="8"/>
<reference evidence="13 14" key="1">
    <citation type="journal article" date="2020" name="Int. J. Med. Microbiol.">
        <title>Discovery of Paenibacillus larvae ERIC V: Phenotypic and genomic comparison to genotypes ERIC I-IV reveal different inventories of virulence factors which correlate with epidemiological prevalences of American Foulbrood.</title>
        <authorList>
            <person name="Beims H."/>
            <person name="Bunk B."/>
            <person name="Erler S."/>
            <person name="Mohr K.I."/>
            <person name="Sproer C."/>
            <person name="Pradella S."/>
            <person name="Gunther G."/>
            <person name="Rohde M."/>
            <person name="von der Ohe W."/>
            <person name="Steinert M."/>
        </authorList>
    </citation>
    <scope>NUCLEOTIDE SEQUENCE [LARGE SCALE GENOMIC DNA]</scope>
    <source>
        <strain evidence="13">Eric_V</strain>
    </source>
</reference>
<dbReference type="GO" id="GO:0005737">
    <property type="term" value="C:cytoplasm"/>
    <property type="evidence" value="ECO:0007669"/>
    <property type="project" value="UniProtKB-SubCell"/>
</dbReference>
<dbReference type="PANTHER" id="PTHR36174:SF1">
    <property type="entry name" value="LIPID II:GLYCINE GLYCYLTRANSFERASE"/>
    <property type="match status" value="1"/>
</dbReference>
<evidence type="ECO:0000256" key="6">
    <source>
        <dbReference type="ARBA" id="ARBA00023315"/>
    </source>
</evidence>
<dbReference type="InterPro" id="IPR050644">
    <property type="entry name" value="PG_Glycine_Bridge_Synth"/>
</dbReference>
<dbReference type="GO" id="GO:0016755">
    <property type="term" value="F:aminoacyltransferase activity"/>
    <property type="evidence" value="ECO:0007669"/>
    <property type="project" value="InterPro"/>
</dbReference>
<dbReference type="PANTHER" id="PTHR36174">
    <property type="entry name" value="LIPID II:GLYCINE GLYCYLTRANSFERASE"/>
    <property type="match status" value="1"/>
</dbReference>
<dbReference type="Proteomes" id="UP000464330">
    <property type="component" value="Chromosome"/>
</dbReference>
<dbReference type="Gene3D" id="1.20.58.90">
    <property type="match status" value="1"/>
</dbReference>
<dbReference type="AlphaFoldDB" id="A0A6C0QT81"/>
<keyword evidence="3 13" id="KW-0808">Transferase</keyword>
<evidence type="ECO:0000256" key="4">
    <source>
        <dbReference type="ARBA" id="ARBA00022960"/>
    </source>
</evidence>
<evidence type="ECO:0000256" key="5">
    <source>
        <dbReference type="ARBA" id="ARBA00022984"/>
    </source>
</evidence>
<dbReference type="InterPro" id="IPR016181">
    <property type="entry name" value="Acyl_CoA_acyltransferase"/>
</dbReference>
<dbReference type="Gene3D" id="3.40.630.30">
    <property type="match status" value="2"/>
</dbReference>
<evidence type="ECO:0000256" key="3">
    <source>
        <dbReference type="ARBA" id="ARBA00022679"/>
    </source>
</evidence>
<dbReference type="SUPFAM" id="SSF55729">
    <property type="entry name" value="Acyl-CoA N-acyltransferases (Nat)"/>
    <property type="match status" value="2"/>
</dbReference>
<sequence>MKYVNHLETETFARFVHGFEQAHFMQTPEWGEMKSPSGWVSRRIGIEHQGELVGAALLLIRRLPLIRYSIMYAPRGFMVDFTNREALQVMTEGIKALGKKQRSIFLKVDPELIARAKDISGSSEPDQTASLPYKPNEIIRGMEELGYRHQGDELNFDGVQPRFSTRVSLLPEEEEIMKGFHAKTQYNIRLSARKGVEIVKGAEADIDTFTRIMEVTGKRDGFVTRDEEYFKRLYRILKPKGIVELYLAKINPVKAIAHLQKQLDDTQRQLNRLDKTEGREKDPVKSGERAAKKETLQKKLLRDTNVLQSMEQMAKEHPDGLVVSGAIEAFAGKSSWYVYGASDNVFRDYMPNYLIQWEMMKEAKKRGCTMYDFGGISGDLSPDNPLWGLYKFKKGFGGQFLEFIGEFN</sequence>
<protein>
    <recommendedName>
        <fullName evidence="9">Lipid II:glycine glycyltransferase</fullName>
        <ecNumber evidence="8">2.3.2.16</ecNumber>
    </recommendedName>
    <alternativeName>
        <fullName evidence="10">Factor essential for expression of methicillin resistance X</fullName>
    </alternativeName>
</protein>
<keyword evidence="4" id="KW-0133">Cell shape</keyword>
<evidence type="ECO:0000256" key="7">
    <source>
        <dbReference type="ARBA" id="ARBA00023316"/>
    </source>
</evidence>
<dbReference type="RefSeq" id="WP_042119547.1">
    <property type="nucleotide sequence ID" value="NZ_CP019717.1"/>
</dbReference>
<organism evidence="13 14">
    <name type="scientific">Paenibacillus larvae subsp. larvae</name>
    <dbReference type="NCBI Taxonomy" id="147375"/>
    <lineage>
        <taxon>Bacteria</taxon>
        <taxon>Bacillati</taxon>
        <taxon>Bacillota</taxon>
        <taxon>Bacilli</taxon>
        <taxon>Bacillales</taxon>
        <taxon>Paenibacillaceae</taxon>
        <taxon>Paenibacillus</taxon>
    </lineage>
</organism>
<comment type="catalytic activity">
    <reaction evidence="11">
        <text>beta-D-GlcNAc-(1-&gt;4)-Mur2Ac(oyl-L-Ala-D-isoglutaminyl-L-Lys-D-Ala-D-Ala)-di-trans,octa-cis-undecaprenyl diphosphate + glycyl-tRNA(Gly) = beta-D-GlcNAc-(1-&gt;4)-Mur2Ac(oyl-L-Ala-D-isoglutaminyl-L-Lys-(N(6)-Gly)-D-Ala-D-Ala)-di-trans,octa-cis-undecaprenyl diphosphate + tRNA(Gly) + H(+)</text>
        <dbReference type="Rhea" id="RHEA:30435"/>
        <dbReference type="Rhea" id="RHEA-COMP:9664"/>
        <dbReference type="Rhea" id="RHEA-COMP:9683"/>
        <dbReference type="ChEBI" id="CHEBI:15378"/>
        <dbReference type="ChEBI" id="CHEBI:62233"/>
        <dbReference type="ChEBI" id="CHEBI:62234"/>
        <dbReference type="ChEBI" id="CHEBI:78442"/>
        <dbReference type="ChEBI" id="CHEBI:78522"/>
        <dbReference type="EC" id="2.3.2.16"/>
    </reaction>
</comment>
<evidence type="ECO:0000313" key="13">
    <source>
        <dbReference type="EMBL" id="QHZ51955.1"/>
    </source>
</evidence>
<dbReference type="GO" id="GO:0009252">
    <property type="term" value="P:peptidoglycan biosynthetic process"/>
    <property type="evidence" value="ECO:0007669"/>
    <property type="project" value="UniProtKB-KW"/>
</dbReference>
<comment type="subcellular location">
    <subcellularLocation>
        <location evidence="1">Cytoplasm</location>
    </subcellularLocation>
</comment>